<name>A0A8S9P645_BRACR</name>
<dbReference type="Proteomes" id="UP000712600">
    <property type="component" value="Unassembled WGS sequence"/>
</dbReference>
<gene>
    <name evidence="1" type="ORF">F2Q69_00005613</name>
</gene>
<comment type="caution">
    <text evidence="1">The sequence shown here is derived from an EMBL/GenBank/DDBJ whole genome shotgun (WGS) entry which is preliminary data.</text>
</comment>
<evidence type="ECO:0000313" key="2">
    <source>
        <dbReference type="Proteomes" id="UP000712600"/>
    </source>
</evidence>
<protein>
    <submittedName>
        <fullName evidence="1">Uncharacterized protein</fullName>
    </submittedName>
</protein>
<reference evidence="1" key="1">
    <citation type="submission" date="2019-12" db="EMBL/GenBank/DDBJ databases">
        <title>Genome sequencing and annotation of Brassica cretica.</title>
        <authorList>
            <person name="Studholme D.J."/>
            <person name="Sarris P."/>
        </authorList>
    </citation>
    <scope>NUCLEOTIDE SEQUENCE</scope>
    <source>
        <strain evidence="1">PFS-109/04</strain>
        <tissue evidence="1">Leaf</tissue>
    </source>
</reference>
<proteinExistence type="predicted"/>
<accession>A0A8S9P645</accession>
<organism evidence="1 2">
    <name type="scientific">Brassica cretica</name>
    <name type="common">Mustard</name>
    <dbReference type="NCBI Taxonomy" id="69181"/>
    <lineage>
        <taxon>Eukaryota</taxon>
        <taxon>Viridiplantae</taxon>
        <taxon>Streptophyta</taxon>
        <taxon>Embryophyta</taxon>
        <taxon>Tracheophyta</taxon>
        <taxon>Spermatophyta</taxon>
        <taxon>Magnoliopsida</taxon>
        <taxon>eudicotyledons</taxon>
        <taxon>Gunneridae</taxon>
        <taxon>Pentapetalae</taxon>
        <taxon>rosids</taxon>
        <taxon>malvids</taxon>
        <taxon>Brassicales</taxon>
        <taxon>Brassicaceae</taxon>
        <taxon>Brassiceae</taxon>
        <taxon>Brassica</taxon>
    </lineage>
</organism>
<sequence>MRAGTSRDRLSRAEIVAEHGIKGFTIGKRWITIGLYVLDRDGGSTARVYRR</sequence>
<evidence type="ECO:0000313" key="1">
    <source>
        <dbReference type="EMBL" id="KAF3508842.1"/>
    </source>
</evidence>
<dbReference type="EMBL" id="QGKX02001521">
    <property type="protein sequence ID" value="KAF3508842.1"/>
    <property type="molecule type" value="Genomic_DNA"/>
</dbReference>
<dbReference type="AlphaFoldDB" id="A0A8S9P645"/>